<evidence type="ECO:0000256" key="1">
    <source>
        <dbReference type="ARBA" id="ARBA00009986"/>
    </source>
</evidence>
<dbReference type="SUPFAM" id="SSF53720">
    <property type="entry name" value="ALDH-like"/>
    <property type="match status" value="1"/>
</dbReference>
<dbReference type="RefSeq" id="WP_013172981.1">
    <property type="nucleotide sequence ID" value="NC_014219.1"/>
</dbReference>
<dbReference type="InterPro" id="IPR016163">
    <property type="entry name" value="Ald_DH_C"/>
</dbReference>
<accession>D6XUS3</accession>
<dbReference type="STRING" id="439292.Bsel_2055"/>
<dbReference type="PANTHER" id="PTHR42991:SF1">
    <property type="entry name" value="ALDEHYDE DEHYDROGENASE"/>
    <property type="match status" value="1"/>
</dbReference>
<dbReference type="HOGENOM" id="CLU_005391_1_0_9"/>
<dbReference type="AlphaFoldDB" id="D6XUS3"/>
<dbReference type="GO" id="GO:0008911">
    <property type="term" value="F:lactaldehyde dehydrogenase (NAD+) activity"/>
    <property type="evidence" value="ECO:0007669"/>
    <property type="project" value="TreeGrafter"/>
</dbReference>
<dbReference type="OrthoDB" id="9762913at2"/>
<dbReference type="KEGG" id="bse:Bsel_2055"/>
<gene>
    <name evidence="4" type="ordered locus">Bsel_2055</name>
</gene>
<dbReference type="Gene3D" id="3.40.309.10">
    <property type="entry name" value="Aldehyde Dehydrogenase, Chain A, domain 2"/>
    <property type="match status" value="1"/>
</dbReference>
<proteinExistence type="inferred from homology"/>
<feature type="domain" description="Aldehyde dehydrogenase" evidence="3">
    <location>
        <begin position="20"/>
        <end position="468"/>
    </location>
</feature>
<dbReference type="Pfam" id="PF00171">
    <property type="entry name" value="Aldedh"/>
    <property type="match status" value="1"/>
</dbReference>
<evidence type="ECO:0000259" key="3">
    <source>
        <dbReference type="Pfam" id="PF00171"/>
    </source>
</evidence>
<keyword evidence="5" id="KW-1185">Reference proteome</keyword>
<organism evidence="4 5">
    <name type="scientific">Bacillus selenitireducens (strain ATCC 700615 / DSM 15326 / MLS10)</name>
    <dbReference type="NCBI Taxonomy" id="439292"/>
    <lineage>
        <taxon>Bacteria</taxon>
        <taxon>Bacillati</taxon>
        <taxon>Bacillota</taxon>
        <taxon>Bacilli</taxon>
        <taxon>Bacillales</taxon>
        <taxon>Bacillaceae</taxon>
        <taxon>Salisediminibacterium</taxon>
    </lineage>
</organism>
<dbReference type="Proteomes" id="UP000000271">
    <property type="component" value="Chromosome"/>
</dbReference>
<dbReference type="Gene3D" id="3.40.605.10">
    <property type="entry name" value="Aldehyde Dehydrogenase, Chain A, domain 1"/>
    <property type="match status" value="1"/>
</dbReference>
<dbReference type="FunFam" id="3.40.605.10:FF:000007">
    <property type="entry name" value="NAD/NADP-dependent betaine aldehyde dehydrogenase"/>
    <property type="match status" value="1"/>
</dbReference>
<protein>
    <submittedName>
        <fullName evidence="4">Aldehyde Dehydrogenase</fullName>
    </submittedName>
</protein>
<dbReference type="InterPro" id="IPR015590">
    <property type="entry name" value="Aldehyde_DH_dom"/>
</dbReference>
<reference evidence="4" key="1">
    <citation type="submission" date="2009-10" db="EMBL/GenBank/DDBJ databases">
        <title>Complete sequence of Bacillus selenitireducens MLS10.</title>
        <authorList>
            <consortium name="US DOE Joint Genome Institute"/>
            <person name="Lucas S."/>
            <person name="Copeland A."/>
            <person name="Lapidus A."/>
            <person name="Glavina del Rio T."/>
            <person name="Dalin E."/>
            <person name="Tice H."/>
            <person name="Bruce D."/>
            <person name="Goodwin L."/>
            <person name="Pitluck S."/>
            <person name="Sims D."/>
            <person name="Brettin T."/>
            <person name="Detter J.C."/>
            <person name="Han C."/>
            <person name="Larimer F."/>
            <person name="Land M."/>
            <person name="Hauser L."/>
            <person name="Kyrpides N."/>
            <person name="Ovchinnikova G."/>
            <person name="Stolz J."/>
        </authorList>
    </citation>
    <scope>NUCLEOTIDE SEQUENCE [LARGE SCALE GENOMIC DNA]</scope>
    <source>
        <strain evidence="4">MLS10</strain>
    </source>
</reference>
<dbReference type="InterPro" id="IPR016162">
    <property type="entry name" value="Ald_DH_N"/>
</dbReference>
<name>D6XUS3_BACIE</name>
<dbReference type="EMBL" id="CP001791">
    <property type="protein sequence ID" value="ADH99559.1"/>
    <property type="molecule type" value="Genomic_DNA"/>
</dbReference>
<dbReference type="InterPro" id="IPR051020">
    <property type="entry name" value="ALDH-related_metabolic_enz"/>
</dbReference>
<dbReference type="CDD" id="cd07149">
    <property type="entry name" value="ALDH_y4uC"/>
    <property type="match status" value="1"/>
</dbReference>
<dbReference type="PANTHER" id="PTHR42991">
    <property type="entry name" value="ALDEHYDE DEHYDROGENASE"/>
    <property type="match status" value="1"/>
</dbReference>
<evidence type="ECO:0000313" key="5">
    <source>
        <dbReference type="Proteomes" id="UP000000271"/>
    </source>
</evidence>
<keyword evidence="2" id="KW-0560">Oxidoreductase</keyword>
<dbReference type="InterPro" id="IPR016161">
    <property type="entry name" value="Ald_DH/histidinol_DH"/>
</dbReference>
<comment type="similarity">
    <text evidence="1">Belongs to the aldehyde dehydrogenase family.</text>
</comment>
<dbReference type="eggNOG" id="COG1012">
    <property type="taxonomic scope" value="Bacteria"/>
</dbReference>
<sequence>METYKLFINGKWQDADTCEVLYSPFEQDEIGCIPVAGSEETHLAISAAEEAFSSYAALPAYVKSDILSNVATLLKEQREPAARLIAIEAGKPLSAAREEVSRAIMTYTLSAEEARRLPSEQLNMDAVPGGERKTAYVKRKPYGVVGAITPFNFPFNLVAHKIGPAIAAGNTVILKPASQTPLSAFFIADLFHKAGLPDGVLNVITGKGHTTGMQLVRDPRVKIITFTGSEQVGKQLQMEAYEKKLILELGSNSAVIIGDDVDVKQISSKLVKGAFGYQGQVCISVQRIFVQKKNYRSLLKALKQEAEEQVKGSPLDEAVTVSSIISAKEADRIETWVQEAVEKGAEAITQPKREGNIIQPVILTQTTPDMSVNAEEVFGPIVTVEPFETWEEAVQMVNQSRYELQAGVFTNRMDDAFYAAEAIEAGGVHINEIPTYRADHMPYGGVKNSGTGREGVKYAIEEMTARKLITFQSLP</sequence>
<evidence type="ECO:0000313" key="4">
    <source>
        <dbReference type="EMBL" id="ADH99559.1"/>
    </source>
</evidence>
<evidence type="ECO:0000256" key="2">
    <source>
        <dbReference type="ARBA" id="ARBA00023002"/>
    </source>
</evidence>